<dbReference type="AlphaFoldDB" id="A0A7W6F3Q0"/>
<dbReference type="GO" id="GO:0032259">
    <property type="term" value="P:methylation"/>
    <property type="evidence" value="ECO:0007669"/>
    <property type="project" value="UniProtKB-KW"/>
</dbReference>
<dbReference type="RefSeq" id="WP_206362476.1">
    <property type="nucleotide sequence ID" value="NZ_JACIDH010000008.1"/>
</dbReference>
<evidence type="ECO:0000313" key="2">
    <source>
        <dbReference type="Proteomes" id="UP000538670"/>
    </source>
</evidence>
<gene>
    <name evidence="1" type="ORF">GGR48_002043</name>
</gene>
<reference evidence="1 2" key="1">
    <citation type="submission" date="2020-08" db="EMBL/GenBank/DDBJ databases">
        <title>Genomic Encyclopedia of Type Strains, Phase IV (KMG-IV): sequencing the most valuable type-strain genomes for metagenomic binning, comparative biology and taxonomic classification.</title>
        <authorList>
            <person name="Goeker M."/>
        </authorList>
    </citation>
    <scope>NUCLEOTIDE SEQUENCE [LARGE SCALE GENOMIC DNA]</scope>
    <source>
        <strain evidence="1 2">DSM 19512</strain>
    </source>
</reference>
<keyword evidence="1" id="KW-0808">Transferase</keyword>
<keyword evidence="1" id="KW-0489">Methyltransferase</keyword>
<proteinExistence type="predicted"/>
<dbReference type="EMBL" id="JACIDH010000008">
    <property type="protein sequence ID" value="MBB3879615.1"/>
    <property type="molecule type" value="Genomic_DNA"/>
</dbReference>
<dbReference type="Proteomes" id="UP000538670">
    <property type="component" value="Unassembled WGS sequence"/>
</dbReference>
<organism evidence="1 2">
    <name type="scientific">Sphingomonas pseudosanguinis</name>
    <dbReference type="NCBI Taxonomy" id="413712"/>
    <lineage>
        <taxon>Bacteria</taxon>
        <taxon>Pseudomonadati</taxon>
        <taxon>Pseudomonadota</taxon>
        <taxon>Alphaproteobacteria</taxon>
        <taxon>Sphingomonadales</taxon>
        <taxon>Sphingomonadaceae</taxon>
        <taxon>Sphingomonas</taxon>
    </lineage>
</organism>
<evidence type="ECO:0000313" key="1">
    <source>
        <dbReference type="EMBL" id="MBB3879615.1"/>
    </source>
</evidence>
<keyword evidence="2" id="KW-1185">Reference proteome</keyword>
<accession>A0A7W6F3Q0</accession>
<name>A0A7W6F3Q0_9SPHN</name>
<protein>
    <submittedName>
        <fullName evidence="1">Precorrin-3B methylase</fullName>
    </submittedName>
</protein>
<dbReference type="GO" id="GO:0008168">
    <property type="term" value="F:methyltransferase activity"/>
    <property type="evidence" value="ECO:0007669"/>
    <property type="project" value="UniProtKB-KW"/>
</dbReference>
<sequence length="59" mass="6465">MSDAFVEGFEQIEARLDAVDEDDIPPLIYATTREIFDEAVSPMLEIAKAEIAPQLPATA</sequence>
<comment type="caution">
    <text evidence="1">The sequence shown here is derived from an EMBL/GenBank/DDBJ whole genome shotgun (WGS) entry which is preliminary data.</text>
</comment>